<dbReference type="Proteomes" id="UP001549920">
    <property type="component" value="Unassembled WGS sequence"/>
</dbReference>
<dbReference type="SUPFAM" id="SSF54695">
    <property type="entry name" value="POZ domain"/>
    <property type="match status" value="1"/>
</dbReference>
<dbReference type="PROSITE" id="PS50097">
    <property type="entry name" value="BTB"/>
    <property type="match status" value="1"/>
</dbReference>
<comment type="caution">
    <text evidence="2">The sequence shown here is derived from an EMBL/GenBank/DDBJ whole genome shotgun (WGS) entry which is preliminary data.</text>
</comment>
<dbReference type="Pfam" id="PF00651">
    <property type="entry name" value="BTB"/>
    <property type="match status" value="1"/>
</dbReference>
<protein>
    <recommendedName>
        <fullName evidence="1">BTB domain-containing protein</fullName>
    </recommendedName>
</protein>
<keyword evidence="3" id="KW-1185">Reference proteome</keyword>
<dbReference type="EMBL" id="JBEUOH010000030">
    <property type="protein sequence ID" value="KAL0858417.1"/>
    <property type="molecule type" value="Genomic_DNA"/>
</dbReference>
<feature type="domain" description="BTB" evidence="1">
    <location>
        <begin position="1"/>
        <end position="46"/>
    </location>
</feature>
<evidence type="ECO:0000313" key="2">
    <source>
        <dbReference type="EMBL" id="KAL0858417.1"/>
    </source>
</evidence>
<proteinExistence type="predicted"/>
<name>A0ABR3H0W7_LOXSC</name>
<dbReference type="PANTHER" id="PTHR45774:SF3">
    <property type="entry name" value="BTB (POZ) DOMAIN-CONTAINING 2B-RELATED"/>
    <property type="match status" value="1"/>
</dbReference>
<sequence>MASEAFEEQLYSDNTSDEPILVPDVDPDVFEAILRYIYLNEHPYTMRFSKDVGGIDQHNLIKLWYITSKYELDDLKRKYLDEIKINITNWFVVYNASKMLLNGPLAVEEQMKLGSGSLPNFIRCIQYERKNVEGIVIRCQKVFSVKTPDALGDSFIKRMPERFLKDLFAVEYMSIENELALFQFLVRYAHENGWKPNDEYFLDKLIMNVVSTHLVFQISTLVANLKIIKNASNCLSEYIREAMKQIRFLSMSLKVFDSIPSKSGFFTEFEVKTIRDRIADDSCQCVSVAGFSTVTYKKRHELLNVTFLDVSCSALMDA</sequence>
<accession>A0ABR3H0W7</accession>
<gene>
    <name evidence="2" type="ORF">ABMA27_012296</name>
</gene>
<organism evidence="2 3">
    <name type="scientific">Loxostege sticticalis</name>
    <name type="common">Beet webworm moth</name>
    <dbReference type="NCBI Taxonomy" id="481309"/>
    <lineage>
        <taxon>Eukaryota</taxon>
        <taxon>Metazoa</taxon>
        <taxon>Ecdysozoa</taxon>
        <taxon>Arthropoda</taxon>
        <taxon>Hexapoda</taxon>
        <taxon>Insecta</taxon>
        <taxon>Pterygota</taxon>
        <taxon>Neoptera</taxon>
        <taxon>Endopterygota</taxon>
        <taxon>Lepidoptera</taxon>
        <taxon>Glossata</taxon>
        <taxon>Ditrysia</taxon>
        <taxon>Pyraloidea</taxon>
        <taxon>Crambidae</taxon>
        <taxon>Pyraustinae</taxon>
        <taxon>Loxostege</taxon>
    </lineage>
</organism>
<dbReference type="Gene3D" id="3.30.710.10">
    <property type="entry name" value="Potassium Channel Kv1.1, Chain A"/>
    <property type="match status" value="1"/>
</dbReference>
<reference evidence="2 3" key="1">
    <citation type="submission" date="2024-06" db="EMBL/GenBank/DDBJ databases">
        <title>A chromosome-level genome assembly of beet webworm, Loxostege sticticalis.</title>
        <authorList>
            <person name="Zhang Y."/>
        </authorList>
    </citation>
    <scope>NUCLEOTIDE SEQUENCE [LARGE SCALE GENOMIC DNA]</scope>
    <source>
        <strain evidence="2">AQ026</strain>
        <tissue evidence="2">Whole body</tissue>
    </source>
</reference>
<dbReference type="CDD" id="cd18186">
    <property type="entry name" value="BTB_POZ_ZBTB_KLHL-like"/>
    <property type="match status" value="1"/>
</dbReference>
<dbReference type="PANTHER" id="PTHR45774">
    <property type="entry name" value="BTB/POZ DOMAIN-CONTAINING"/>
    <property type="match status" value="1"/>
</dbReference>
<evidence type="ECO:0000313" key="3">
    <source>
        <dbReference type="Proteomes" id="UP001549920"/>
    </source>
</evidence>
<dbReference type="InterPro" id="IPR000210">
    <property type="entry name" value="BTB/POZ_dom"/>
</dbReference>
<evidence type="ECO:0000259" key="1">
    <source>
        <dbReference type="PROSITE" id="PS50097"/>
    </source>
</evidence>
<dbReference type="InterPro" id="IPR011333">
    <property type="entry name" value="SKP1/BTB/POZ_sf"/>
</dbReference>